<evidence type="ECO:0000313" key="1">
    <source>
        <dbReference type="EMBL" id="CCO93274.1"/>
    </source>
</evidence>
<dbReference type="AlphaFoldDB" id="A0A831A0I3"/>
<dbReference type="Proteomes" id="UP000013111">
    <property type="component" value="Unassembled WGS sequence"/>
</dbReference>
<name>A0A831A0I3_ERWAM</name>
<gene>
    <name evidence="1" type="ORF">BN437_1332</name>
</gene>
<sequence>MTQCLAINLTTLRRYRLKKNRLLAKFADIYLTQRKWAHFSSCRQRLK</sequence>
<reference evidence="1 2" key="2">
    <citation type="submission" date="2013-04" db="EMBL/GenBank/DDBJ databases">
        <title>Comparative genomics of 12 strains of Erwinia amylovora identifies a pan-genome with a large conserved core and provides insights into host specificity.</title>
        <authorList>
            <person name="Mann R.A."/>
            <person name="Smits T.H.M."/>
            <person name="Buehlmann A."/>
            <person name="Blom J."/>
            <person name="Goesmann A."/>
            <person name="Frey J.E."/>
            <person name="Plummer K.M."/>
            <person name="Beer S.V."/>
            <person name="Luck J."/>
            <person name="Duffy B."/>
            <person name="Rodoni B."/>
        </authorList>
    </citation>
    <scope>NUCLEOTIDE SEQUENCE [LARGE SCALE GENOMIC DNA]</scope>
    <source>
        <strain evidence="2">CFBP 1232</strain>
    </source>
</reference>
<comment type="caution">
    <text evidence="1">The sequence shown here is derived from an EMBL/GenBank/DDBJ whole genome shotgun (WGS) entry which is preliminary data.</text>
</comment>
<protein>
    <submittedName>
        <fullName evidence="1">Uncharacterized protein</fullName>
    </submittedName>
</protein>
<proteinExistence type="predicted"/>
<organism evidence="1 2">
    <name type="scientific">Erwinia amylovora NBRC 12687 = CFBP 1232</name>
    <dbReference type="NCBI Taxonomy" id="1219359"/>
    <lineage>
        <taxon>Bacteria</taxon>
        <taxon>Pseudomonadati</taxon>
        <taxon>Pseudomonadota</taxon>
        <taxon>Gammaproteobacteria</taxon>
        <taxon>Enterobacterales</taxon>
        <taxon>Erwiniaceae</taxon>
        <taxon>Erwinia</taxon>
    </lineage>
</organism>
<dbReference type="EMBL" id="CAPB01000009">
    <property type="protein sequence ID" value="CCO93274.1"/>
    <property type="molecule type" value="Genomic_DNA"/>
</dbReference>
<reference evidence="1 2" key="1">
    <citation type="submission" date="2012-11" db="EMBL/GenBank/DDBJ databases">
        <authorList>
            <person name="Linke B."/>
        </authorList>
    </citation>
    <scope>NUCLEOTIDE SEQUENCE [LARGE SCALE GENOMIC DNA]</scope>
    <source>
        <strain evidence="2">CFBP 1232</strain>
    </source>
</reference>
<evidence type="ECO:0000313" key="2">
    <source>
        <dbReference type="Proteomes" id="UP000013111"/>
    </source>
</evidence>
<accession>A0A831A0I3</accession>